<reference evidence="3" key="1">
    <citation type="submission" date="2018-05" db="EMBL/GenBank/DDBJ databases">
        <title>Ignatzschineria dubaiensis sp. nov., isolated from necrotic foot tissues of dromedaries (Camelus dromedarius) and associated maggots in Dubai, United Arab Emirates.</title>
        <authorList>
            <person name="Tsang C.C."/>
            <person name="Tang J.Y.M."/>
            <person name="Fong J.Y.H."/>
            <person name="Kinne J."/>
            <person name="Lee H.H."/>
            <person name="Joseph M."/>
            <person name="Jose S."/>
            <person name="Schuster R.K."/>
            <person name="Tang Y."/>
            <person name="Sivakumar S."/>
            <person name="Chen J.H.K."/>
            <person name="Teng J.L.L."/>
            <person name="Lau S.K.P."/>
            <person name="Wernery U."/>
            <person name="Woo P.C.Y."/>
        </authorList>
    </citation>
    <scope>NUCLEOTIDE SEQUENCE [LARGE SCALE GENOMIC DNA]</scope>
    <source>
        <strain evidence="3">KCTC 22644</strain>
    </source>
</reference>
<evidence type="ECO:0000313" key="3">
    <source>
        <dbReference type="Proteomes" id="UP000245020"/>
    </source>
</evidence>
<evidence type="ECO:0000313" key="2">
    <source>
        <dbReference type="EMBL" id="PWD81088.1"/>
    </source>
</evidence>
<evidence type="ECO:0008006" key="4">
    <source>
        <dbReference type="Google" id="ProtNLM"/>
    </source>
</evidence>
<keyword evidence="3" id="KW-1185">Reference proteome</keyword>
<gene>
    <name evidence="2" type="ORF">DC083_04085</name>
</gene>
<organism evidence="2 3">
    <name type="scientific">Ignatzschineria ureiclastica</name>
    <dbReference type="NCBI Taxonomy" id="472582"/>
    <lineage>
        <taxon>Bacteria</taxon>
        <taxon>Pseudomonadati</taxon>
        <taxon>Pseudomonadota</taxon>
        <taxon>Gammaproteobacteria</taxon>
        <taxon>Cardiobacteriales</taxon>
        <taxon>Ignatzschineriaceae</taxon>
        <taxon>Ignatzschineria</taxon>
    </lineage>
</organism>
<proteinExistence type="predicted"/>
<keyword evidence="1" id="KW-0732">Signal</keyword>
<protein>
    <recommendedName>
        <fullName evidence="4">DUF3352 domain-containing protein</fullName>
    </recommendedName>
</protein>
<dbReference type="OrthoDB" id="5918848at2"/>
<comment type="caution">
    <text evidence="2">The sequence shown here is derived from an EMBL/GenBank/DDBJ whole genome shotgun (WGS) entry which is preliminary data.</text>
</comment>
<dbReference type="AlphaFoldDB" id="A0A2U2AEJ5"/>
<feature type="signal peptide" evidence="1">
    <location>
        <begin position="1"/>
        <end position="19"/>
    </location>
</feature>
<feature type="chain" id="PRO_5015656018" description="DUF3352 domain-containing protein" evidence="1">
    <location>
        <begin position="20"/>
        <end position="655"/>
    </location>
</feature>
<dbReference type="EMBL" id="QEWQ01000003">
    <property type="protein sequence ID" value="PWD81088.1"/>
    <property type="molecule type" value="Genomic_DNA"/>
</dbReference>
<dbReference type="Proteomes" id="UP000245020">
    <property type="component" value="Unassembled WGS sequence"/>
</dbReference>
<sequence>MKLKVILRKCLPAMMTSMATCLTLVGLVTANVSYAEKSKVKPPKIDQSVGQYAYLRDKLPDNAVAYLRVAQPVVHFFSAKNRTNDQALQHRESVKALESFRAVLSDQALLTAQLEKIGFSLDQYNQEMIHYIATWLYRDLNGPIEAMVIDKGHSISAMSQGLIIVPVAIDSVAKLNQILADNPINPALLQLDEQGFGTYEQASFYFDAEEQRLFVMVGVAPINWEAMQTQIAKLKHQREHEMYTFENQIDLTGQSNFLWFDLRNKAGVLSAPIGNMAVMELLQQVEGIALGEGTNEDAQGQMKIIVKGDMNTLLALDPKRKNDFNFETVEAPLGAVILPIPTQAMVEKALYTSFASQMPAYLVDEAVVADFQAEAKALYQNIQAKLSTDLGFDPMPLLNALGPTMTFYYDDLGPHAIIGLRDKKQFYQWLNTQKEAGLVQYDQKGKMHHLVMQNPLIPLLVDKISQDPKEDLTPLTFYPFINEYVANIYGVRALDLNWHFYWTEEGDYIRINRLPQMVMEEDRLGNEKFDKWLERSQGINPQELLFAGTMNIKNGDRNWYYNYLQFLQNSADVLGVEFDVNRMPRADQLDFAQSSRVGLQLSANDQFLYLSLDYGADPSTSIMSTLLFTGSSIFMSGILAGFLEQFPIYESLYYN</sequence>
<accession>A0A2U2AEJ5</accession>
<dbReference type="RefSeq" id="WP_109188993.1">
    <property type="nucleotide sequence ID" value="NZ_BMYA01000003.1"/>
</dbReference>
<name>A0A2U2AEJ5_9GAMM</name>
<evidence type="ECO:0000256" key="1">
    <source>
        <dbReference type="SAM" id="SignalP"/>
    </source>
</evidence>